<dbReference type="UniPathway" id="UPA00214"/>
<evidence type="ECO:0000256" key="3">
    <source>
        <dbReference type="ARBA" id="ARBA00004947"/>
    </source>
</evidence>
<dbReference type="SUPFAM" id="SSF51735">
    <property type="entry name" value="NAD(P)-binding Rossmann-fold domains"/>
    <property type="match status" value="1"/>
</dbReference>
<name>A0A2T2YIR7_9BACT</name>
<keyword evidence="12" id="KW-1185">Reference proteome</keyword>
<dbReference type="PANTHER" id="PTHR43725">
    <property type="entry name" value="UDP-GLUCOSE 4-EPIMERASE"/>
    <property type="match status" value="1"/>
</dbReference>
<evidence type="ECO:0000256" key="5">
    <source>
        <dbReference type="ARBA" id="ARBA00013189"/>
    </source>
</evidence>
<evidence type="ECO:0000256" key="6">
    <source>
        <dbReference type="ARBA" id="ARBA00018569"/>
    </source>
</evidence>
<dbReference type="AlphaFoldDB" id="A0A2T2YIR7"/>
<dbReference type="GO" id="GO:0006012">
    <property type="term" value="P:galactose metabolic process"/>
    <property type="evidence" value="ECO:0007669"/>
    <property type="project" value="UniProtKB-UniPathway"/>
</dbReference>
<evidence type="ECO:0000256" key="8">
    <source>
        <dbReference type="ARBA" id="ARBA00023235"/>
    </source>
</evidence>
<dbReference type="Gene3D" id="3.40.50.720">
    <property type="entry name" value="NAD(P)-binding Rossmann-like Domain"/>
    <property type="match status" value="1"/>
</dbReference>
<gene>
    <name evidence="11" type="primary">galE</name>
    <name evidence="11" type="ORF">AHMF7605_18760</name>
</gene>
<dbReference type="EC" id="5.1.3.2" evidence="5 9"/>
<organism evidence="11 12">
    <name type="scientific">Adhaeribacter arboris</name>
    <dbReference type="NCBI Taxonomy" id="2072846"/>
    <lineage>
        <taxon>Bacteria</taxon>
        <taxon>Pseudomonadati</taxon>
        <taxon>Bacteroidota</taxon>
        <taxon>Cytophagia</taxon>
        <taxon>Cytophagales</taxon>
        <taxon>Hymenobacteraceae</taxon>
        <taxon>Adhaeribacter</taxon>
    </lineage>
</organism>
<reference evidence="11 12" key="1">
    <citation type="submission" date="2018-03" db="EMBL/GenBank/DDBJ databases">
        <title>Adhaeribacter sp. HMF7605 Genome sequencing and assembly.</title>
        <authorList>
            <person name="Kang H."/>
            <person name="Kang J."/>
            <person name="Cha I."/>
            <person name="Kim H."/>
            <person name="Joh K."/>
        </authorList>
    </citation>
    <scope>NUCLEOTIDE SEQUENCE [LARGE SCALE GENOMIC DNA]</scope>
    <source>
        <strain evidence="11 12">HMF7605</strain>
    </source>
</reference>
<dbReference type="Gene3D" id="3.90.25.10">
    <property type="entry name" value="UDP-galactose 4-epimerase, domain 1"/>
    <property type="match status" value="1"/>
</dbReference>
<protein>
    <recommendedName>
        <fullName evidence="6 9">UDP-glucose 4-epimerase</fullName>
        <ecNumber evidence="5 9">5.1.3.2</ecNumber>
    </recommendedName>
</protein>
<evidence type="ECO:0000256" key="2">
    <source>
        <dbReference type="ARBA" id="ARBA00001911"/>
    </source>
</evidence>
<comment type="subunit">
    <text evidence="9">Homodimer.</text>
</comment>
<comment type="caution">
    <text evidence="11">The sequence shown here is derived from an EMBL/GenBank/DDBJ whole genome shotgun (WGS) entry which is preliminary data.</text>
</comment>
<dbReference type="InterPro" id="IPR016040">
    <property type="entry name" value="NAD(P)-bd_dom"/>
</dbReference>
<dbReference type="OrthoDB" id="9810015at2"/>
<comment type="similarity">
    <text evidence="4 9">Belongs to the NAD(P)-dependent epimerase/dehydratase family.</text>
</comment>
<comment type="pathway">
    <text evidence="3 9">Carbohydrate metabolism; galactose metabolism.</text>
</comment>
<evidence type="ECO:0000259" key="10">
    <source>
        <dbReference type="Pfam" id="PF16363"/>
    </source>
</evidence>
<evidence type="ECO:0000256" key="1">
    <source>
        <dbReference type="ARBA" id="ARBA00000083"/>
    </source>
</evidence>
<dbReference type="PANTHER" id="PTHR43725:SF47">
    <property type="entry name" value="UDP-GLUCOSE 4-EPIMERASE"/>
    <property type="match status" value="1"/>
</dbReference>
<dbReference type="RefSeq" id="WP_106931578.1">
    <property type="nucleotide sequence ID" value="NZ_PYFT01000001.1"/>
</dbReference>
<evidence type="ECO:0000313" key="12">
    <source>
        <dbReference type="Proteomes" id="UP000240357"/>
    </source>
</evidence>
<keyword evidence="9" id="KW-0119">Carbohydrate metabolism</keyword>
<evidence type="ECO:0000256" key="4">
    <source>
        <dbReference type="ARBA" id="ARBA00007637"/>
    </source>
</evidence>
<feature type="domain" description="NAD(P)-binding" evidence="10">
    <location>
        <begin position="9"/>
        <end position="331"/>
    </location>
</feature>
<dbReference type="PRINTS" id="PR01713">
    <property type="entry name" value="NUCEPIMERASE"/>
</dbReference>
<evidence type="ECO:0000256" key="9">
    <source>
        <dbReference type="RuleBase" id="RU366046"/>
    </source>
</evidence>
<dbReference type="InterPro" id="IPR005886">
    <property type="entry name" value="UDP_G4E"/>
</dbReference>
<keyword evidence="8 9" id="KW-0413">Isomerase</keyword>
<accession>A0A2T2YIR7</accession>
<comment type="catalytic activity">
    <reaction evidence="1 9">
        <text>UDP-alpha-D-glucose = UDP-alpha-D-galactose</text>
        <dbReference type="Rhea" id="RHEA:22168"/>
        <dbReference type="ChEBI" id="CHEBI:58885"/>
        <dbReference type="ChEBI" id="CHEBI:66914"/>
        <dbReference type="EC" id="5.1.3.2"/>
    </reaction>
</comment>
<dbReference type="Proteomes" id="UP000240357">
    <property type="component" value="Unassembled WGS sequence"/>
</dbReference>
<dbReference type="GO" id="GO:0005829">
    <property type="term" value="C:cytosol"/>
    <property type="evidence" value="ECO:0007669"/>
    <property type="project" value="TreeGrafter"/>
</dbReference>
<dbReference type="InterPro" id="IPR036291">
    <property type="entry name" value="NAD(P)-bd_dom_sf"/>
</dbReference>
<dbReference type="Pfam" id="PF16363">
    <property type="entry name" value="GDP_Man_Dehyd"/>
    <property type="match status" value="1"/>
</dbReference>
<dbReference type="EMBL" id="PYFT01000001">
    <property type="protein sequence ID" value="PSR55400.1"/>
    <property type="molecule type" value="Genomic_DNA"/>
</dbReference>
<comment type="cofactor">
    <cofactor evidence="2 9">
        <name>NAD(+)</name>
        <dbReference type="ChEBI" id="CHEBI:57540"/>
    </cofactor>
</comment>
<dbReference type="GO" id="GO:0003978">
    <property type="term" value="F:UDP-glucose 4-epimerase activity"/>
    <property type="evidence" value="ECO:0007669"/>
    <property type="project" value="UniProtKB-UniRule"/>
</dbReference>
<keyword evidence="7 9" id="KW-0520">NAD</keyword>
<proteinExistence type="inferred from homology"/>
<dbReference type="NCBIfam" id="TIGR01179">
    <property type="entry name" value="galE"/>
    <property type="match status" value="1"/>
</dbReference>
<sequence>METKGKIVVTGGAGYIGSHAVVELFAAGYEPIIIDNFVNSQQSALEGIQAILHATVKCHPIDCTDIEALRGVFREEGSIVGVIHFAAYKAVGESVKEPLKYYHNNVGSLVALLQVMTEFNVNKLVFSSSCTVYGIPDQLPVTEATPVKKANSPYGNTKQICEDILSDLARSGGSTIYSIALRYFNPIGAHPSAKIGELPLGVPNNLVPFITQTAMGIREKLTVFGTDYDTPDGSNIRDYIHVVDLAKAHVVAVDRLVQNKGEQIEFFNIGTGRGNSVLEVIHTFEKVTGQKLNYVIGSRRPGDVPQIYADVTKSTQELGFKTELGLEEGLKSAWDWEVNLKNSNRQTV</sequence>
<evidence type="ECO:0000313" key="11">
    <source>
        <dbReference type="EMBL" id="PSR55400.1"/>
    </source>
</evidence>
<dbReference type="CDD" id="cd05247">
    <property type="entry name" value="UDP_G4E_1_SDR_e"/>
    <property type="match status" value="1"/>
</dbReference>
<evidence type="ECO:0000256" key="7">
    <source>
        <dbReference type="ARBA" id="ARBA00023027"/>
    </source>
</evidence>